<dbReference type="InterPro" id="IPR050111">
    <property type="entry name" value="C-type_lectin/snaclec_domain"/>
</dbReference>
<dbReference type="Pfam" id="PF00059">
    <property type="entry name" value="Lectin_C"/>
    <property type="match status" value="1"/>
</dbReference>
<feature type="signal peptide" evidence="1">
    <location>
        <begin position="1"/>
        <end position="18"/>
    </location>
</feature>
<protein>
    <recommendedName>
        <fullName evidence="2">C-type lectin domain-containing protein</fullName>
    </recommendedName>
</protein>
<accession>A0A921YN43</accession>
<reference evidence="3" key="1">
    <citation type="journal article" date="2016" name="Insect Biochem. Mol. Biol.">
        <title>Multifaceted biological insights from a draft genome sequence of the tobacco hornworm moth, Manduca sexta.</title>
        <authorList>
            <person name="Kanost M.R."/>
            <person name="Arrese E.L."/>
            <person name="Cao X."/>
            <person name="Chen Y.R."/>
            <person name="Chellapilla S."/>
            <person name="Goldsmith M.R."/>
            <person name="Grosse-Wilde E."/>
            <person name="Heckel D.G."/>
            <person name="Herndon N."/>
            <person name="Jiang H."/>
            <person name="Papanicolaou A."/>
            <person name="Qu J."/>
            <person name="Soulages J.L."/>
            <person name="Vogel H."/>
            <person name="Walters J."/>
            <person name="Waterhouse R.M."/>
            <person name="Ahn S.J."/>
            <person name="Almeida F.C."/>
            <person name="An C."/>
            <person name="Aqrawi P."/>
            <person name="Bretschneider A."/>
            <person name="Bryant W.B."/>
            <person name="Bucks S."/>
            <person name="Chao H."/>
            <person name="Chevignon G."/>
            <person name="Christen J.M."/>
            <person name="Clarke D.F."/>
            <person name="Dittmer N.T."/>
            <person name="Ferguson L.C.F."/>
            <person name="Garavelou S."/>
            <person name="Gordon K.H.J."/>
            <person name="Gunaratna R.T."/>
            <person name="Han Y."/>
            <person name="Hauser F."/>
            <person name="He Y."/>
            <person name="Heidel-Fischer H."/>
            <person name="Hirsh A."/>
            <person name="Hu Y."/>
            <person name="Jiang H."/>
            <person name="Kalra D."/>
            <person name="Klinner C."/>
            <person name="Konig C."/>
            <person name="Kovar C."/>
            <person name="Kroll A.R."/>
            <person name="Kuwar S.S."/>
            <person name="Lee S.L."/>
            <person name="Lehman R."/>
            <person name="Li K."/>
            <person name="Li Z."/>
            <person name="Liang H."/>
            <person name="Lovelace S."/>
            <person name="Lu Z."/>
            <person name="Mansfield J.H."/>
            <person name="McCulloch K.J."/>
            <person name="Mathew T."/>
            <person name="Morton B."/>
            <person name="Muzny D.M."/>
            <person name="Neunemann D."/>
            <person name="Ongeri F."/>
            <person name="Pauchet Y."/>
            <person name="Pu L.L."/>
            <person name="Pyrousis I."/>
            <person name="Rao X.J."/>
            <person name="Redding A."/>
            <person name="Roesel C."/>
            <person name="Sanchez-Gracia A."/>
            <person name="Schaack S."/>
            <person name="Shukla A."/>
            <person name="Tetreau G."/>
            <person name="Wang Y."/>
            <person name="Xiong G.H."/>
            <person name="Traut W."/>
            <person name="Walsh T.K."/>
            <person name="Worley K.C."/>
            <person name="Wu D."/>
            <person name="Wu W."/>
            <person name="Wu Y.Q."/>
            <person name="Zhang X."/>
            <person name="Zou Z."/>
            <person name="Zucker H."/>
            <person name="Briscoe A.D."/>
            <person name="Burmester T."/>
            <person name="Clem R.J."/>
            <person name="Feyereisen R."/>
            <person name="Grimmelikhuijzen C.J.P."/>
            <person name="Hamodrakas S.J."/>
            <person name="Hansson B.S."/>
            <person name="Huguet E."/>
            <person name="Jermiin L.S."/>
            <person name="Lan Q."/>
            <person name="Lehman H.K."/>
            <person name="Lorenzen M."/>
            <person name="Merzendorfer H."/>
            <person name="Michalopoulos I."/>
            <person name="Morton D.B."/>
            <person name="Muthukrishnan S."/>
            <person name="Oakeshott J.G."/>
            <person name="Palmer W."/>
            <person name="Park Y."/>
            <person name="Passarelli A.L."/>
            <person name="Rozas J."/>
            <person name="Schwartz L.M."/>
            <person name="Smith W."/>
            <person name="Southgate A."/>
            <person name="Vilcinskas A."/>
            <person name="Vogt R."/>
            <person name="Wang P."/>
            <person name="Werren J."/>
            <person name="Yu X.Q."/>
            <person name="Zhou J.J."/>
            <person name="Brown S.J."/>
            <person name="Scherer S.E."/>
            <person name="Richards S."/>
            <person name="Blissard G.W."/>
        </authorList>
    </citation>
    <scope>NUCLEOTIDE SEQUENCE</scope>
</reference>
<reference evidence="3" key="2">
    <citation type="submission" date="2020-12" db="EMBL/GenBank/DDBJ databases">
        <authorList>
            <person name="Kanost M."/>
        </authorList>
    </citation>
    <scope>NUCLEOTIDE SEQUENCE</scope>
</reference>
<sequence>MVYHGLVLLAFGTFLVAGSNQFRSDYKFHSAANGWFKLHKTPARWHDARLRCSLEGAFLASPINVDVSDVIHSIISGHKHVHSSGVYTGVHNTITPTEFISVEGVSLSLMPVKKYEHKFPEGYSGTPSCMRLLPQLGLVAGSCNDALPYICYKPKTEELVITECGTIDTGYRLDNRTGHCYKFHVNTLPWAFAYLACIAEGGYLAIVNSAAEANLIAELLIQNPDTSIVGGQKQGAALGFRDWHENGVWRTIHGQSLEEAGFADWANDRPDNFIVNGEGQHCGSMWRTGLRHFDDVQCSAQLPFVCEKDPASLRPNRCTKELN</sequence>
<dbReference type="Proteomes" id="UP000791440">
    <property type="component" value="Unassembled WGS sequence"/>
</dbReference>
<keyword evidence="1" id="KW-0732">Signal</keyword>
<dbReference type="PANTHER" id="PTHR22803">
    <property type="entry name" value="MANNOSE, PHOSPHOLIPASE, LECTIN RECEPTOR RELATED"/>
    <property type="match status" value="1"/>
</dbReference>
<name>A0A921YN43_MANSE</name>
<dbReference type="AlphaFoldDB" id="A0A921YN43"/>
<keyword evidence="4" id="KW-1185">Reference proteome</keyword>
<feature type="domain" description="C-type lectin" evidence="2">
    <location>
        <begin position="176"/>
        <end position="307"/>
    </location>
</feature>
<feature type="chain" id="PRO_5037068001" description="C-type lectin domain-containing protein" evidence="1">
    <location>
        <begin position="19"/>
        <end position="323"/>
    </location>
</feature>
<proteinExistence type="predicted"/>
<dbReference type="CDD" id="cd00037">
    <property type="entry name" value="CLECT"/>
    <property type="match status" value="2"/>
</dbReference>
<evidence type="ECO:0000313" key="3">
    <source>
        <dbReference type="EMBL" id="KAG6442314.1"/>
    </source>
</evidence>
<dbReference type="EMBL" id="JH668292">
    <property type="protein sequence ID" value="KAG6442314.1"/>
    <property type="molecule type" value="Genomic_DNA"/>
</dbReference>
<dbReference type="SMART" id="SM00034">
    <property type="entry name" value="CLECT"/>
    <property type="match status" value="2"/>
</dbReference>
<evidence type="ECO:0000313" key="4">
    <source>
        <dbReference type="Proteomes" id="UP000791440"/>
    </source>
</evidence>
<dbReference type="InterPro" id="IPR001304">
    <property type="entry name" value="C-type_lectin-like"/>
</dbReference>
<dbReference type="PROSITE" id="PS50041">
    <property type="entry name" value="C_TYPE_LECTIN_2"/>
    <property type="match status" value="1"/>
</dbReference>
<organism evidence="3 4">
    <name type="scientific">Manduca sexta</name>
    <name type="common">Tobacco hawkmoth</name>
    <name type="synonym">Tobacco hornworm</name>
    <dbReference type="NCBI Taxonomy" id="7130"/>
    <lineage>
        <taxon>Eukaryota</taxon>
        <taxon>Metazoa</taxon>
        <taxon>Ecdysozoa</taxon>
        <taxon>Arthropoda</taxon>
        <taxon>Hexapoda</taxon>
        <taxon>Insecta</taxon>
        <taxon>Pterygota</taxon>
        <taxon>Neoptera</taxon>
        <taxon>Endopterygota</taxon>
        <taxon>Lepidoptera</taxon>
        <taxon>Glossata</taxon>
        <taxon>Ditrysia</taxon>
        <taxon>Bombycoidea</taxon>
        <taxon>Sphingidae</taxon>
        <taxon>Sphinginae</taxon>
        <taxon>Sphingini</taxon>
        <taxon>Manduca</taxon>
    </lineage>
</organism>
<comment type="caution">
    <text evidence="3">The sequence shown here is derived from an EMBL/GenBank/DDBJ whole genome shotgun (WGS) entry which is preliminary data.</text>
</comment>
<evidence type="ECO:0000256" key="1">
    <source>
        <dbReference type="SAM" id="SignalP"/>
    </source>
</evidence>
<gene>
    <name evidence="3" type="ORF">O3G_MSEX002289</name>
</gene>
<evidence type="ECO:0000259" key="2">
    <source>
        <dbReference type="PROSITE" id="PS50041"/>
    </source>
</evidence>